<accession>A0A2R4VRZ6</accession>
<dbReference type="CDD" id="cd01347">
    <property type="entry name" value="ligand_gated_channel"/>
    <property type="match status" value="1"/>
</dbReference>
<keyword evidence="17" id="KW-0675">Receptor</keyword>
<keyword evidence="7" id="KW-0408">Iron</keyword>
<keyword evidence="2 12" id="KW-0813">Transport</keyword>
<evidence type="ECO:0000259" key="15">
    <source>
        <dbReference type="Pfam" id="PF00593"/>
    </source>
</evidence>
<evidence type="ECO:0000256" key="12">
    <source>
        <dbReference type="PROSITE-ProRule" id="PRU01360"/>
    </source>
</evidence>
<comment type="similarity">
    <text evidence="12 14">Belongs to the TonB-dependent receptor family.</text>
</comment>
<evidence type="ECO:0000256" key="11">
    <source>
        <dbReference type="ARBA" id="ARBA00023237"/>
    </source>
</evidence>
<evidence type="ECO:0000256" key="7">
    <source>
        <dbReference type="ARBA" id="ARBA00023004"/>
    </source>
</evidence>
<keyword evidence="18" id="KW-1185">Reference proteome</keyword>
<keyword evidence="5 12" id="KW-0812">Transmembrane</keyword>
<dbReference type="RefSeq" id="WP_108547490.1">
    <property type="nucleotide sequence ID" value="NZ_CP028903.1"/>
</dbReference>
<reference evidence="17 18" key="1">
    <citation type="submission" date="2018-04" db="EMBL/GenBank/DDBJ databases">
        <title>Complete genome sequence of the nitrogen-fixing bacterium Azospirillum humicireducens type strain SgZ-5.</title>
        <authorList>
            <person name="Yu Z."/>
        </authorList>
    </citation>
    <scope>NUCLEOTIDE SEQUENCE [LARGE SCALE GENOMIC DNA]</scope>
    <source>
        <strain evidence="17 18">SgZ-5</strain>
        <plasmid evidence="17 18">pYZ2</plasmid>
    </source>
</reference>
<keyword evidence="8" id="KW-0406">Ion transport</keyword>
<protein>
    <submittedName>
        <fullName evidence="17">TonB-dependent receptor</fullName>
    </submittedName>
</protein>
<dbReference type="PANTHER" id="PTHR32552:SF81">
    <property type="entry name" value="TONB-DEPENDENT OUTER MEMBRANE RECEPTOR"/>
    <property type="match status" value="1"/>
</dbReference>
<dbReference type="PROSITE" id="PS52016">
    <property type="entry name" value="TONB_DEPENDENT_REC_3"/>
    <property type="match status" value="1"/>
</dbReference>
<dbReference type="Pfam" id="PF00593">
    <property type="entry name" value="TonB_dep_Rec_b-barrel"/>
    <property type="match status" value="1"/>
</dbReference>
<evidence type="ECO:0000256" key="14">
    <source>
        <dbReference type="RuleBase" id="RU003357"/>
    </source>
</evidence>
<dbReference type="PROSITE" id="PS51257">
    <property type="entry name" value="PROKAR_LIPOPROTEIN"/>
    <property type="match status" value="1"/>
</dbReference>
<evidence type="ECO:0000256" key="6">
    <source>
        <dbReference type="ARBA" id="ARBA00022729"/>
    </source>
</evidence>
<evidence type="ECO:0000256" key="9">
    <source>
        <dbReference type="ARBA" id="ARBA00023077"/>
    </source>
</evidence>
<dbReference type="EMBL" id="CP028903">
    <property type="protein sequence ID" value="AWB07194.1"/>
    <property type="molecule type" value="Genomic_DNA"/>
</dbReference>
<evidence type="ECO:0000256" key="13">
    <source>
        <dbReference type="PROSITE-ProRule" id="PRU10144"/>
    </source>
</evidence>
<gene>
    <name evidence="17" type="ORF">A6A40_19200</name>
</gene>
<dbReference type="GO" id="GO:0009279">
    <property type="term" value="C:cell outer membrane"/>
    <property type="evidence" value="ECO:0007669"/>
    <property type="project" value="UniProtKB-SubCell"/>
</dbReference>
<evidence type="ECO:0000256" key="5">
    <source>
        <dbReference type="ARBA" id="ARBA00022692"/>
    </source>
</evidence>
<comment type="subcellular location">
    <subcellularLocation>
        <location evidence="1 12">Cell outer membrane</location>
        <topology evidence="1 12">Multi-pass membrane protein</topology>
    </subcellularLocation>
</comment>
<dbReference type="InterPro" id="IPR039426">
    <property type="entry name" value="TonB-dep_rcpt-like"/>
</dbReference>
<geneLocation type="plasmid" evidence="17 18">
    <name>pYZ2</name>
</geneLocation>
<keyword evidence="6" id="KW-0732">Signal</keyword>
<dbReference type="Gene3D" id="2.40.170.20">
    <property type="entry name" value="TonB-dependent receptor, beta-barrel domain"/>
    <property type="match status" value="1"/>
</dbReference>
<evidence type="ECO:0000256" key="8">
    <source>
        <dbReference type="ARBA" id="ARBA00023065"/>
    </source>
</evidence>
<dbReference type="InterPro" id="IPR010917">
    <property type="entry name" value="TonB_rcpt_CS"/>
</dbReference>
<dbReference type="InterPro" id="IPR012910">
    <property type="entry name" value="Plug_dom"/>
</dbReference>
<evidence type="ECO:0000256" key="1">
    <source>
        <dbReference type="ARBA" id="ARBA00004571"/>
    </source>
</evidence>
<keyword evidence="9 14" id="KW-0798">TonB box</keyword>
<evidence type="ECO:0000256" key="2">
    <source>
        <dbReference type="ARBA" id="ARBA00022448"/>
    </source>
</evidence>
<feature type="short sequence motif" description="TonB C-terminal box" evidence="13">
    <location>
        <begin position="706"/>
        <end position="723"/>
    </location>
</feature>
<keyword evidence="10 12" id="KW-0472">Membrane</keyword>
<keyword evidence="3 12" id="KW-1134">Transmembrane beta strand</keyword>
<evidence type="ECO:0000256" key="4">
    <source>
        <dbReference type="ARBA" id="ARBA00022496"/>
    </source>
</evidence>
<dbReference type="AlphaFoldDB" id="A0A2R4VRZ6"/>
<dbReference type="SUPFAM" id="SSF56935">
    <property type="entry name" value="Porins"/>
    <property type="match status" value="1"/>
</dbReference>
<feature type="domain" description="TonB-dependent receptor-like beta-barrel" evidence="15">
    <location>
        <begin position="228"/>
        <end position="688"/>
    </location>
</feature>
<dbReference type="GO" id="GO:0006826">
    <property type="term" value="P:iron ion transport"/>
    <property type="evidence" value="ECO:0007669"/>
    <property type="project" value="UniProtKB-KW"/>
</dbReference>
<keyword evidence="17" id="KW-0614">Plasmid</keyword>
<evidence type="ECO:0000256" key="10">
    <source>
        <dbReference type="ARBA" id="ARBA00023136"/>
    </source>
</evidence>
<evidence type="ECO:0000256" key="3">
    <source>
        <dbReference type="ARBA" id="ARBA00022452"/>
    </source>
</evidence>
<dbReference type="KEGG" id="ahu:A6A40_19200"/>
<feature type="domain" description="TonB-dependent receptor plug" evidence="16">
    <location>
        <begin position="55"/>
        <end position="163"/>
    </location>
</feature>
<keyword evidence="4" id="KW-0410">Iron transport</keyword>
<evidence type="ECO:0000259" key="16">
    <source>
        <dbReference type="Pfam" id="PF07715"/>
    </source>
</evidence>
<dbReference type="OrthoDB" id="7413795at2"/>
<dbReference type="Proteomes" id="UP000077405">
    <property type="component" value="Plasmid pYZ2"/>
</dbReference>
<dbReference type="InterPro" id="IPR000531">
    <property type="entry name" value="Beta-barrel_TonB"/>
</dbReference>
<evidence type="ECO:0000313" key="17">
    <source>
        <dbReference type="EMBL" id="AWB07194.1"/>
    </source>
</evidence>
<dbReference type="Pfam" id="PF07715">
    <property type="entry name" value="Plug"/>
    <property type="match status" value="1"/>
</dbReference>
<sequence>MRPPKKNAHRPTPLLLAAIVACGAMPGTGRAEEAASAAIALPEISVTARKRQENPRDVPLSLTVVDGQTLEDARINSSEDLFRSVPNMVSNDLGDSRATYYTIRGIGPVTQPLGPDDSSVVTYVDGIPQPFFGSDLIYLDIDRAEVLRGPQGTLYGRNSAAGAINITTRKPGTEPEFSLRGEIGGDGTRSIQGVASGALVPGRLAARLALKQWSADGYVPNLYGSDRGDHRNFAGRGSLVLTPSDRTTVTLGLAGESNKQNPVGWVLRQQADYPEQASTVNKADRRSAGAALTVAHDFGWGTFTSATGANRVVNELLTDDHEGKSFSALFGLPVAFFRPQTDFSDWTETETSFNQEFRLNSAASSMVSWVAGLNYAHSHLDTRYTNQSAFFASTNGTRDVDLTANSASAFGEVTVPVMARLKATGGLRFNHDWKRYASTFTGNGFPGTVAGFHQSGDLTYNYVTGRASLAYDITDTSNVYATVSRGYKAGGFPRFPTDAAFGQATAPYKSATYWTYELGSKNEFLGGRARLNLAGFFTKARNEQLYAYNPRTATFQPANVDVRSYGFEAEGALRVTSGLDLLGGFGYTVSDLENVAASLSATTAAASGNATPNVPRMNASLALQYRGDGAAIGLPSRFGTLGRLEVQHQGHRYADVGSQTLLKGYQLVNARVGVELENADLYLFANNLFDRKYATQGNHLGPNVDAVLPARGRVIGVGAGVRF</sequence>
<proteinExistence type="inferred from homology"/>
<name>A0A2R4VRZ6_9PROT</name>
<dbReference type="PANTHER" id="PTHR32552">
    <property type="entry name" value="FERRICHROME IRON RECEPTOR-RELATED"/>
    <property type="match status" value="1"/>
</dbReference>
<organism evidence="17 18">
    <name type="scientific">Azospirillum humicireducens</name>
    <dbReference type="NCBI Taxonomy" id="1226968"/>
    <lineage>
        <taxon>Bacteria</taxon>
        <taxon>Pseudomonadati</taxon>
        <taxon>Pseudomonadota</taxon>
        <taxon>Alphaproteobacteria</taxon>
        <taxon>Rhodospirillales</taxon>
        <taxon>Azospirillaceae</taxon>
        <taxon>Azospirillum</taxon>
    </lineage>
</organism>
<dbReference type="InterPro" id="IPR036942">
    <property type="entry name" value="Beta-barrel_TonB_sf"/>
</dbReference>
<keyword evidence="11 12" id="KW-0998">Cell outer membrane</keyword>
<dbReference type="PROSITE" id="PS01156">
    <property type="entry name" value="TONB_DEPENDENT_REC_2"/>
    <property type="match status" value="1"/>
</dbReference>
<evidence type="ECO:0000313" key="18">
    <source>
        <dbReference type="Proteomes" id="UP000077405"/>
    </source>
</evidence>